<keyword evidence="8" id="KW-0472">Membrane</keyword>
<evidence type="ECO:0000313" key="11">
    <source>
        <dbReference type="Proteomes" id="UP000825935"/>
    </source>
</evidence>
<feature type="transmembrane region" description="Helical" evidence="8">
    <location>
        <begin position="50"/>
        <end position="70"/>
    </location>
</feature>
<feature type="binding site" evidence="7">
    <location>
        <position position="422"/>
    </location>
    <ligand>
        <name>ATP</name>
        <dbReference type="ChEBI" id="CHEBI:30616"/>
    </ligand>
</feature>
<evidence type="ECO:0000256" key="1">
    <source>
        <dbReference type="ARBA" id="ARBA00022679"/>
    </source>
</evidence>
<evidence type="ECO:0000259" key="9">
    <source>
        <dbReference type="PROSITE" id="PS50011"/>
    </source>
</evidence>
<keyword evidence="6" id="KW-0325">Glycoprotein</keyword>
<dbReference type="SUPFAM" id="SSF56112">
    <property type="entry name" value="Protein kinase-like (PK-like)"/>
    <property type="match status" value="1"/>
</dbReference>
<dbReference type="AlphaFoldDB" id="A0A8T2SHU7"/>
<dbReference type="InterPro" id="IPR000719">
    <property type="entry name" value="Prot_kinase_dom"/>
</dbReference>
<keyword evidence="4" id="KW-0418">Kinase</keyword>
<evidence type="ECO:0000256" key="4">
    <source>
        <dbReference type="ARBA" id="ARBA00022777"/>
    </source>
</evidence>
<comment type="caution">
    <text evidence="10">The sequence shown here is derived from an EMBL/GenBank/DDBJ whole genome shotgun (WGS) entry which is preliminary data.</text>
</comment>
<dbReference type="InterPro" id="IPR008271">
    <property type="entry name" value="Ser/Thr_kinase_AS"/>
</dbReference>
<evidence type="ECO:0000256" key="5">
    <source>
        <dbReference type="ARBA" id="ARBA00022840"/>
    </source>
</evidence>
<dbReference type="EMBL" id="CM035425">
    <property type="protein sequence ID" value="KAH7331336.1"/>
    <property type="molecule type" value="Genomic_DNA"/>
</dbReference>
<evidence type="ECO:0000313" key="10">
    <source>
        <dbReference type="EMBL" id="KAH7331338.1"/>
    </source>
</evidence>
<name>A0A8T2SHU7_CERRI</name>
<keyword evidence="11" id="KW-1185">Reference proteome</keyword>
<dbReference type="FunFam" id="1.10.510.10:FF:000384">
    <property type="entry name" value="G-type lectin S-receptor-like serine/threonine-protein kinase"/>
    <property type="match status" value="1"/>
</dbReference>
<dbReference type="Gene3D" id="3.30.200.20">
    <property type="entry name" value="Phosphorylase Kinase, domain 1"/>
    <property type="match status" value="1"/>
</dbReference>
<dbReference type="InterPro" id="IPR017441">
    <property type="entry name" value="Protein_kinase_ATP_BS"/>
</dbReference>
<feature type="transmembrane region" description="Helical" evidence="8">
    <location>
        <begin position="20"/>
        <end position="38"/>
    </location>
</feature>
<dbReference type="PROSITE" id="PS50011">
    <property type="entry name" value="PROTEIN_KINASE_DOM"/>
    <property type="match status" value="1"/>
</dbReference>
<evidence type="ECO:0000256" key="3">
    <source>
        <dbReference type="ARBA" id="ARBA00022741"/>
    </source>
</evidence>
<keyword evidence="2" id="KW-0732">Signal</keyword>
<dbReference type="InterPro" id="IPR051343">
    <property type="entry name" value="G-type_lectin_kinases/EP1-like"/>
</dbReference>
<reference evidence="10" key="1">
    <citation type="submission" date="2021-08" db="EMBL/GenBank/DDBJ databases">
        <title>WGS assembly of Ceratopteris richardii.</title>
        <authorList>
            <person name="Marchant D.B."/>
            <person name="Chen G."/>
            <person name="Jenkins J."/>
            <person name="Shu S."/>
            <person name="Leebens-Mack J."/>
            <person name="Grimwood J."/>
            <person name="Schmutz J."/>
            <person name="Soltis P."/>
            <person name="Soltis D."/>
            <person name="Chen Z.-H."/>
        </authorList>
    </citation>
    <scope>NUCLEOTIDE SEQUENCE</scope>
    <source>
        <strain evidence="10">Whitten #5841</strain>
        <tissue evidence="10">Leaf</tissue>
    </source>
</reference>
<dbReference type="Proteomes" id="UP000825935">
    <property type="component" value="Chromosome 20"/>
</dbReference>
<dbReference type="GO" id="GO:0004672">
    <property type="term" value="F:protein kinase activity"/>
    <property type="evidence" value="ECO:0007669"/>
    <property type="project" value="InterPro"/>
</dbReference>
<dbReference type="Pfam" id="PF14380">
    <property type="entry name" value="WAK_assoc"/>
    <property type="match status" value="1"/>
</dbReference>
<keyword evidence="1" id="KW-0808">Transferase</keyword>
<feature type="domain" description="Protein kinase" evidence="9">
    <location>
        <begin position="394"/>
        <end position="660"/>
    </location>
</feature>
<dbReference type="Pfam" id="PF00069">
    <property type="entry name" value="Pkinase"/>
    <property type="match status" value="1"/>
</dbReference>
<proteinExistence type="predicted"/>
<dbReference type="OrthoDB" id="4062651at2759"/>
<dbReference type="PROSITE" id="PS00107">
    <property type="entry name" value="PROTEIN_KINASE_ATP"/>
    <property type="match status" value="1"/>
</dbReference>
<dbReference type="EMBL" id="CM035425">
    <property type="protein sequence ID" value="KAH7331337.1"/>
    <property type="molecule type" value="Genomic_DNA"/>
</dbReference>
<protein>
    <recommendedName>
        <fullName evidence="9">Protein kinase domain-containing protein</fullName>
    </recommendedName>
</protein>
<dbReference type="PANTHER" id="PTHR47976">
    <property type="entry name" value="G-TYPE LECTIN S-RECEPTOR-LIKE SERINE/THREONINE-PROTEIN KINASE SD2-5"/>
    <property type="match status" value="1"/>
</dbReference>
<keyword evidence="5 7" id="KW-0067">ATP-binding</keyword>
<accession>A0A8T2SHU7</accession>
<dbReference type="EMBL" id="CM035425">
    <property type="protein sequence ID" value="KAH7331338.1"/>
    <property type="molecule type" value="Genomic_DNA"/>
</dbReference>
<sequence>MIAVVCASISITATPLIMSAMIRACFAFCPTWSFFKFLRKVTSLFHRRGFSCSMYITPVVALTFMLFMSMPSDADIYCPSNCSIFSPLPYPFGAKEGCGSRGFRVTNCSTDTPVWNISLAGTYQIYYIKSIGANPNHSNPDAGTVPNYGYGGTAILGINPTGPPGDCESTSSALNNFSTSNLYAFEDADLTFYQDHYLFLDCLTVTNARPDSGVLTPSSVACGKYMSYCNFSSNNSVCLDYVPDKELPLVAFMSTYSCSSVRSYIIANVDEPVSSWVSAVQVAWAPVEHAESCTKCQKSGGECGYDVQALKSFQCYCLNGNHSVSCDERSDRTVKITIGVLVPVIFIIFCVGLAWYNRYKYLHHIPCYKNTLRIDGVNQGPLKLSYGAVAAATRSFSMKVGQGAFGKVYRGLLGDGVEVAVKVIDASISHADEQFLNEVATIGNIHHMNVARLMGFCFQRSKRILVYEYVSNGSLEKYIFPSKKYSVHVLSWKQRFDIALGIARGLSYMHEECRSCIIHCDIKPQNILLDATFSPKISDFGLARLLTREESLVLTQARGTPGYIAPEFWSLGSGPLTSKFDVYSYGVLLLEMIGGRRCYDMLDAVLQEDNDNNWISVSVDKNIEDEADAEQVKRCTLVAWWCIQDTPALRPTMSRVVNYLQGTAEVPGNPPKPFGKIYHGDSSTITQTSSFNAYSSATPEPFDFSVEMG</sequence>
<feature type="transmembrane region" description="Helical" evidence="8">
    <location>
        <begin position="336"/>
        <end position="356"/>
    </location>
</feature>
<organism evidence="10 11">
    <name type="scientific">Ceratopteris richardii</name>
    <name type="common">Triangle waterfern</name>
    <dbReference type="NCBI Taxonomy" id="49495"/>
    <lineage>
        <taxon>Eukaryota</taxon>
        <taxon>Viridiplantae</taxon>
        <taxon>Streptophyta</taxon>
        <taxon>Embryophyta</taxon>
        <taxon>Tracheophyta</taxon>
        <taxon>Polypodiopsida</taxon>
        <taxon>Polypodiidae</taxon>
        <taxon>Polypodiales</taxon>
        <taxon>Pteridineae</taxon>
        <taxon>Pteridaceae</taxon>
        <taxon>Parkerioideae</taxon>
        <taxon>Ceratopteris</taxon>
    </lineage>
</organism>
<dbReference type="PROSITE" id="PS00108">
    <property type="entry name" value="PROTEIN_KINASE_ST"/>
    <property type="match status" value="1"/>
</dbReference>
<gene>
    <name evidence="10" type="ORF">KP509_20G028000</name>
</gene>
<dbReference type="InterPro" id="IPR011009">
    <property type="entry name" value="Kinase-like_dom_sf"/>
</dbReference>
<dbReference type="Gene3D" id="1.10.510.10">
    <property type="entry name" value="Transferase(Phosphotransferase) domain 1"/>
    <property type="match status" value="1"/>
</dbReference>
<dbReference type="GO" id="GO:0005524">
    <property type="term" value="F:ATP binding"/>
    <property type="evidence" value="ECO:0007669"/>
    <property type="project" value="UniProtKB-UniRule"/>
</dbReference>
<keyword evidence="8" id="KW-1133">Transmembrane helix</keyword>
<dbReference type="FunFam" id="3.30.200.20:FF:000178">
    <property type="entry name" value="serine/threonine-protein kinase PBS1-like"/>
    <property type="match status" value="1"/>
</dbReference>
<evidence type="ECO:0000256" key="7">
    <source>
        <dbReference type="PROSITE-ProRule" id="PRU10141"/>
    </source>
</evidence>
<dbReference type="InterPro" id="IPR032872">
    <property type="entry name" value="WAK_assoc_C"/>
</dbReference>
<evidence type="ECO:0000256" key="2">
    <source>
        <dbReference type="ARBA" id="ARBA00022729"/>
    </source>
</evidence>
<dbReference type="SMART" id="SM00220">
    <property type="entry name" value="S_TKc"/>
    <property type="match status" value="1"/>
</dbReference>
<keyword evidence="8" id="KW-0812">Transmembrane</keyword>
<keyword evidence="3 7" id="KW-0547">Nucleotide-binding</keyword>
<evidence type="ECO:0000256" key="6">
    <source>
        <dbReference type="ARBA" id="ARBA00023180"/>
    </source>
</evidence>
<dbReference type="PANTHER" id="PTHR47976:SF115">
    <property type="entry name" value="RECEPTOR-LIKE SERINE_THREONINE-PROTEIN KINASE"/>
    <property type="match status" value="1"/>
</dbReference>
<evidence type="ECO:0000256" key="8">
    <source>
        <dbReference type="SAM" id="Phobius"/>
    </source>
</evidence>